<evidence type="ECO:0000256" key="3">
    <source>
        <dbReference type="ARBA" id="ARBA00022884"/>
    </source>
</evidence>
<dbReference type="AlphaFoldDB" id="A0A948TKP0"/>
<evidence type="ECO:0000313" key="9">
    <source>
        <dbReference type="Proteomes" id="UP000777303"/>
    </source>
</evidence>
<name>A0A948TKP0_9LACO</name>
<dbReference type="GO" id="GO:0031564">
    <property type="term" value="P:transcription antitermination"/>
    <property type="evidence" value="ECO:0007669"/>
    <property type="project" value="UniProtKB-KW"/>
</dbReference>
<sequence>MMMSRHRMRVIAFQILFALNANQDTDVDHLYEELVGDGPVPEYLLQLVNGVRDHQAELDQMIASRLKKGWSLNRLSKPDLMILRLALYELKFEDLPAKVAVNEAIELAKQFSDDTSRRFINGLLSKLIDDENQ</sequence>
<dbReference type="NCBIfam" id="TIGR01951">
    <property type="entry name" value="nusB"/>
    <property type="match status" value="1"/>
</dbReference>
<dbReference type="PANTHER" id="PTHR11078:SF3">
    <property type="entry name" value="ANTITERMINATION NUSB DOMAIN-CONTAINING PROTEIN"/>
    <property type="match status" value="1"/>
</dbReference>
<keyword evidence="5 6" id="KW-0804">Transcription</keyword>
<dbReference type="GO" id="GO:0005829">
    <property type="term" value="C:cytosol"/>
    <property type="evidence" value="ECO:0007669"/>
    <property type="project" value="TreeGrafter"/>
</dbReference>
<accession>A0A948TKP0</accession>
<dbReference type="Pfam" id="PF01029">
    <property type="entry name" value="NusB"/>
    <property type="match status" value="1"/>
</dbReference>
<dbReference type="InterPro" id="IPR006027">
    <property type="entry name" value="NusB_RsmB_TIM44"/>
</dbReference>
<keyword evidence="4 6" id="KW-0805">Transcription regulation</keyword>
<dbReference type="PANTHER" id="PTHR11078">
    <property type="entry name" value="N UTILIZATION SUBSTANCE PROTEIN B-RELATED"/>
    <property type="match status" value="1"/>
</dbReference>
<dbReference type="Gene3D" id="1.10.940.10">
    <property type="entry name" value="NusB-like"/>
    <property type="match status" value="1"/>
</dbReference>
<protein>
    <recommendedName>
        <fullName evidence="6">Transcription antitermination protein NusB</fullName>
    </recommendedName>
    <alternativeName>
        <fullName evidence="6">Antitermination factor NusB</fullName>
    </alternativeName>
</protein>
<dbReference type="InterPro" id="IPR011605">
    <property type="entry name" value="NusB_fam"/>
</dbReference>
<evidence type="ECO:0000259" key="7">
    <source>
        <dbReference type="Pfam" id="PF01029"/>
    </source>
</evidence>
<feature type="domain" description="NusB/RsmB/TIM44" evidence="7">
    <location>
        <begin position="7"/>
        <end position="128"/>
    </location>
</feature>
<dbReference type="NCBIfam" id="NF001223">
    <property type="entry name" value="PRK00202.1-1"/>
    <property type="match status" value="1"/>
</dbReference>
<comment type="similarity">
    <text evidence="1 6">Belongs to the NusB family.</text>
</comment>
<comment type="caution">
    <text evidence="8">The sequence shown here is derived from an EMBL/GenBank/DDBJ whole genome shotgun (WGS) entry which is preliminary data.</text>
</comment>
<dbReference type="EMBL" id="JAHLFS010000061">
    <property type="protein sequence ID" value="MBU3852037.1"/>
    <property type="molecule type" value="Genomic_DNA"/>
</dbReference>
<evidence type="ECO:0000256" key="2">
    <source>
        <dbReference type="ARBA" id="ARBA00022814"/>
    </source>
</evidence>
<organism evidence="8 9">
    <name type="scientific">Candidatus Paralactobacillus gallistercoris</name>
    <dbReference type="NCBI Taxonomy" id="2838724"/>
    <lineage>
        <taxon>Bacteria</taxon>
        <taxon>Bacillati</taxon>
        <taxon>Bacillota</taxon>
        <taxon>Bacilli</taxon>
        <taxon>Lactobacillales</taxon>
        <taxon>Lactobacillaceae</taxon>
        <taxon>Lactobacillus</taxon>
    </lineage>
</organism>
<dbReference type="GO" id="GO:0006353">
    <property type="term" value="P:DNA-templated transcription termination"/>
    <property type="evidence" value="ECO:0007669"/>
    <property type="project" value="UniProtKB-UniRule"/>
</dbReference>
<comment type="function">
    <text evidence="6">Involved in transcription antitermination. Required for transcription of ribosomal RNA (rRNA) genes. Binds specifically to the boxA antiterminator sequence of the ribosomal RNA (rrn) operons.</text>
</comment>
<evidence type="ECO:0000256" key="1">
    <source>
        <dbReference type="ARBA" id="ARBA00005952"/>
    </source>
</evidence>
<evidence type="ECO:0000256" key="6">
    <source>
        <dbReference type="HAMAP-Rule" id="MF_00073"/>
    </source>
</evidence>
<evidence type="ECO:0000256" key="5">
    <source>
        <dbReference type="ARBA" id="ARBA00023163"/>
    </source>
</evidence>
<gene>
    <name evidence="6 8" type="primary">nusB</name>
    <name evidence="8" type="ORF">H9901_04995</name>
</gene>
<dbReference type="InterPro" id="IPR035926">
    <property type="entry name" value="NusB-like_sf"/>
</dbReference>
<dbReference type="GO" id="GO:0003723">
    <property type="term" value="F:RNA binding"/>
    <property type="evidence" value="ECO:0007669"/>
    <property type="project" value="UniProtKB-UniRule"/>
</dbReference>
<dbReference type="HAMAP" id="MF_00073">
    <property type="entry name" value="NusB"/>
    <property type="match status" value="1"/>
</dbReference>
<dbReference type="Proteomes" id="UP000777303">
    <property type="component" value="Unassembled WGS sequence"/>
</dbReference>
<evidence type="ECO:0000256" key="4">
    <source>
        <dbReference type="ARBA" id="ARBA00023015"/>
    </source>
</evidence>
<keyword evidence="2 6" id="KW-0889">Transcription antitermination</keyword>
<reference evidence="8" key="1">
    <citation type="journal article" date="2021" name="PeerJ">
        <title>Extensive microbial diversity within the chicken gut microbiome revealed by metagenomics and culture.</title>
        <authorList>
            <person name="Gilroy R."/>
            <person name="Ravi A."/>
            <person name="Getino M."/>
            <person name="Pursley I."/>
            <person name="Horton D.L."/>
            <person name="Alikhan N.F."/>
            <person name="Baker D."/>
            <person name="Gharbi K."/>
            <person name="Hall N."/>
            <person name="Watson M."/>
            <person name="Adriaenssens E.M."/>
            <person name="Foster-Nyarko E."/>
            <person name="Jarju S."/>
            <person name="Secka A."/>
            <person name="Antonio M."/>
            <person name="Oren A."/>
            <person name="Chaudhuri R.R."/>
            <person name="La Ragione R."/>
            <person name="Hildebrand F."/>
            <person name="Pallen M.J."/>
        </authorList>
    </citation>
    <scope>NUCLEOTIDE SEQUENCE</scope>
    <source>
        <strain evidence="8">F6-6636</strain>
    </source>
</reference>
<evidence type="ECO:0000313" key="8">
    <source>
        <dbReference type="EMBL" id="MBU3852037.1"/>
    </source>
</evidence>
<dbReference type="SUPFAM" id="SSF48013">
    <property type="entry name" value="NusB-like"/>
    <property type="match status" value="1"/>
</dbReference>
<reference evidence="8" key="2">
    <citation type="submission" date="2021-04" db="EMBL/GenBank/DDBJ databases">
        <authorList>
            <person name="Gilroy R."/>
        </authorList>
    </citation>
    <scope>NUCLEOTIDE SEQUENCE</scope>
    <source>
        <strain evidence="8">F6-6636</strain>
    </source>
</reference>
<keyword evidence="3 6" id="KW-0694">RNA-binding</keyword>
<proteinExistence type="inferred from homology"/>